<organism evidence="2 3">
    <name type="scientific">Teratosphaeria nubilosa</name>
    <dbReference type="NCBI Taxonomy" id="161662"/>
    <lineage>
        <taxon>Eukaryota</taxon>
        <taxon>Fungi</taxon>
        <taxon>Dikarya</taxon>
        <taxon>Ascomycota</taxon>
        <taxon>Pezizomycotina</taxon>
        <taxon>Dothideomycetes</taxon>
        <taxon>Dothideomycetidae</taxon>
        <taxon>Mycosphaerellales</taxon>
        <taxon>Teratosphaeriaceae</taxon>
        <taxon>Teratosphaeria</taxon>
    </lineage>
</organism>
<evidence type="ECO:0000313" key="3">
    <source>
        <dbReference type="Proteomes" id="UP000799436"/>
    </source>
</evidence>
<dbReference type="EMBL" id="ML995811">
    <property type="protein sequence ID" value="KAF2773387.1"/>
    <property type="molecule type" value="Genomic_DNA"/>
</dbReference>
<evidence type="ECO:0008006" key="4">
    <source>
        <dbReference type="Google" id="ProtNLM"/>
    </source>
</evidence>
<reference evidence="2" key="1">
    <citation type="journal article" date="2020" name="Stud. Mycol.">
        <title>101 Dothideomycetes genomes: a test case for predicting lifestyles and emergence of pathogens.</title>
        <authorList>
            <person name="Haridas S."/>
            <person name="Albert R."/>
            <person name="Binder M."/>
            <person name="Bloem J."/>
            <person name="Labutti K."/>
            <person name="Salamov A."/>
            <person name="Andreopoulos B."/>
            <person name="Baker S."/>
            <person name="Barry K."/>
            <person name="Bills G."/>
            <person name="Bluhm B."/>
            <person name="Cannon C."/>
            <person name="Castanera R."/>
            <person name="Culley D."/>
            <person name="Daum C."/>
            <person name="Ezra D."/>
            <person name="Gonzalez J."/>
            <person name="Henrissat B."/>
            <person name="Kuo A."/>
            <person name="Liang C."/>
            <person name="Lipzen A."/>
            <person name="Lutzoni F."/>
            <person name="Magnuson J."/>
            <person name="Mondo S."/>
            <person name="Nolan M."/>
            <person name="Ohm R."/>
            <person name="Pangilinan J."/>
            <person name="Park H.-J."/>
            <person name="Ramirez L."/>
            <person name="Alfaro M."/>
            <person name="Sun H."/>
            <person name="Tritt A."/>
            <person name="Yoshinaga Y."/>
            <person name="Zwiers L.-H."/>
            <person name="Turgeon B."/>
            <person name="Goodwin S."/>
            <person name="Spatafora J."/>
            <person name="Crous P."/>
            <person name="Grigoriev I."/>
        </authorList>
    </citation>
    <scope>NUCLEOTIDE SEQUENCE</scope>
    <source>
        <strain evidence="2">CBS 116005</strain>
    </source>
</reference>
<dbReference type="OrthoDB" id="5309037at2759"/>
<name>A0A6G1LKG0_9PEZI</name>
<protein>
    <recommendedName>
        <fullName evidence="4">C2H2-type domain-containing protein</fullName>
    </recommendedName>
</protein>
<feature type="region of interest" description="Disordered" evidence="1">
    <location>
        <begin position="318"/>
        <end position="354"/>
    </location>
</feature>
<feature type="compositionally biased region" description="Acidic residues" evidence="1">
    <location>
        <begin position="199"/>
        <end position="212"/>
    </location>
</feature>
<feature type="region of interest" description="Disordered" evidence="1">
    <location>
        <begin position="156"/>
        <end position="213"/>
    </location>
</feature>
<dbReference type="AlphaFoldDB" id="A0A6G1LKG0"/>
<dbReference type="Proteomes" id="UP000799436">
    <property type="component" value="Unassembled WGS sequence"/>
</dbReference>
<accession>A0A6G1LKG0</accession>
<evidence type="ECO:0000256" key="1">
    <source>
        <dbReference type="SAM" id="MobiDB-lite"/>
    </source>
</evidence>
<dbReference type="PANTHER" id="PTHR42354">
    <property type="entry name" value="C2H2-TYPE DOMAIN-CONTAINING PROTEIN"/>
    <property type="match status" value="1"/>
</dbReference>
<keyword evidence="3" id="KW-1185">Reference proteome</keyword>
<gene>
    <name evidence="2" type="ORF">EJ03DRAFT_347898</name>
</gene>
<evidence type="ECO:0000313" key="2">
    <source>
        <dbReference type="EMBL" id="KAF2773387.1"/>
    </source>
</evidence>
<feature type="compositionally biased region" description="Basic residues" evidence="1">
    <location>
        <begin position="187"/>
        <end position="196"/>
    </location>
</feature>
<sequence>MWGWAIDAEQRVAPLFGMGFQRQTPNDIIGKLAVKRSPDGDPGLRMLWPSGMCGCRTRQVREPECVQWDGAGAKECDQPGQDEFADQVVKLPNMNYANMIEEKNLKKGFIIATLVSTLVGTITASMTLKDKVQEQRARNKQQALDKTQDAQIKELTEKIGKLEKGEPADKDKKDKDDSKSQRSSRSSSRRRRRRRRRDDDDDDDDDEDDDDFNYNARRSRAMIERMYEDNLRRVGLDYAQGDVITENKLQAQIIQLQQTVINVLQDALYSGRSLTQSDMQRLIEAQHAARENSLDALQGQYARMQAQKRAPQPMKKAYILNDDPPPPPKQLTFPVRNGSTRSHSPPSPLKVKSPPVAPPRLFCRYSETIQNTKQFLSRAFTPSGDGRCPGCRVLLPVDTRDVWVFSTQIPPSIPGAPLKKKEFQMDARFVVKCHTEDGRFACVVCRRLRDKDCICRDVDALIKHLATFHTPEEFEKDDDLISMKSGSQVSGRALVLAK</sequence>
<feature type="compositionally biased region" description="Basic and acidic residues" evidence="1">
    <location>
        <begin position="156"/>
        <end position="180"/>
    </location>
</feature>
<proteinExistence type="predicted"/>
<dbReference type="PANTHER" id="PTHR42354:SF1">
    <property type="entry name" value="C2H2-TYPE DOMAIN-CONTAINING PROTEIN"/>
    <property type="match status" value="1"/>
</dbReference>